<feature type="domain" description="Aminotransferase class I/classII large" evidence="7">
    <location>
        <begin position="80"/>
        <end position="428"/>
    </location>
</feature>
<sequence>MAKSAGINRRTFIKNASLTAFAGATGGIAAGSSVASAASSSKMANGKYDFDTVYNRVNHNTSRWDSPPKRYPEGTFKYGMGVASMDFECAPCITEAIAERNEHHSWGYMSSTEPLRDQVVRWNGERHGIDLPNEAITISDGVYAGMIAAMRSLVGSGGKVLINTPAYSGFYTMNRNARTATVDSPLVKVNGRYEIDWEDLEAKMTPDVRAMIVCNPQNPTGNVWKEDELLRIGRLCLEHNIVVLADEIHSDFVRAGHKYTPFASLPDQAVVNNSLSFNAVSKTFNLAGMKNAYFYSKNPRLKARVDEYHFAELSTLGVVANEAAYKGGADWFEQCLAYIDGSHDMVEGYIKQHMPTVGYTRNEGTFMTFLDFSKTMESIGASEQYKSHGKESPEHYLRDWLVHNSGVYLNPGSDYGTGGAGHMRMNVASS</sequence>
<dbReference type="SUPFAM" id="SSF53383">
    <property type="entry name" value="PLP-dependent transferases"/>
    <property type="match status" value="1"/>
</dbReference>
<dbReference type="InterPro" id="IPR004839">
    <property type="entry name" value="Aminotransferase_I/II_large"/>
</dbReference>
<evidence type="ECO:0000313" key="8">
    <source>
        <dbReference type="EMBL" id="PCI75549.1"/>
    </source>
</evidence>
<dbReference type="PANTHER" id="PTHR43525:SF1">
    <property type="entry name" value="PROTEIN MALY"/>
    <property type="match status" value="1"/>
</dbReference>
<dbReference type="GO" id="GO:0047804">
    <property type="term" value="F:cysteine-S-conjugate beta-lyase activity"/>
    <property type="evidence" value="ECO:0007669"/>
    <property type="project" value="UniProtKB-EC"/>
</dbReference>
<name>A0A2A4X0G3_9GAMM</name>
<dbReference type="EMBL" id="NVUL01000072">
    <property type="protein sequence ID" value="PCI75549.1"/>
    <property type="molecule type" value="Genomic_DNA"/>
</dbReference>
<dbReference type="GO" id="GO:0030170">
    <property type="term" value="F:pyridoxal phosphate binding"/>
    <property type="evidence" value="ECO:0007669"/>
    <property type="project" value="InterPro"/>
</dbReference>
<dbReference type="Gene3D" id="3.90.1150.10">
    <property type="entry name" value="Aspartate Aminotransferase, domain 1"/>
    <property type="match status" value="1"/>
</dbReference>
<evidence type="ECO:0000256" key="3">
    <source>
        <dbReference type="ARBA" id="ARBA00022898"/>
    </source>
</evidence>
<comment type="similarity">
    <text evidence="5">Belongs to the class-II pyridoxal-phosphate-dependent aminotransferase family. MalY/PatB cystathionine beta-lyase subfamily.</text>
</comment>
<dbReference type="InterPro" id="IPR015424">
    <property type="entry name" value="PyrdxlP-dep_Trfase"/>
</dbReference>
<dbReference type="AlphaFoldDB" id="A0A2A4X0G3"/>
<reference evidence="9" key="1">
    <citation type="submission" date="2017-08" db="EMBL/GenBank/DDBJ databases">
        <title>A dynamic microbial community with high functional redundancy inhabits the cold, oxic subseafloor aquifer.</title>
        <authorList>
            <person name="Tully B.J."/>
            <person name="Wheat C.G."/>
            <person name="Glazer B.T."/>
            <person name="Huber J.A."/>
        </authorList>
    </citation>
    <scope>NUCLEOTIDE SEQUENCE [LARGE SCALE GENOMIC DNA]</scope>
</reference>
<keyword evidence="4" id="KW-0456">Lyase</keyword>
<feature type="signal peptide" evidence="6">
    <location>
        <begin position="1"/>
        <end position="37"/>
    </location>
</feature>
<dbReference type="InterPro" id="IPR015422">
    <property type="entry name" value="PyrdxlP-dep_Trfase_small"/>
</dbReference>
<dbReference type="Pfam" id="PF00155">
    <property type="entry name" value="Aminotran_1_2"/>
    <property type="match status" value="1"/>
</dbReference>
<keyword evidence="3" id="KW-0663">Pyridoxal phosphate</keyword>
<dbReference type="InterPro" id="IPR051798">
    <property type="entry name" value="Class-II_PLP-Dep_Aminotrans"/>
</dbReference>
<dbReference type="PANTHER" id="PTHR43525">
    <property type="entry name" value="PROTEIN MALY"/>
    <property type="match status" value="1"/>
</dbReference>
<proteinExistence type="inferred from homology"/>
<accession>A0A2A4X0G3</accession>
<comment type="caution">
    <text evidence="8">The sequence shown here is derived from an EMBL/GenBank/DDBJ whole genome shotgun (WGS) entry which is preliminary data.</text>
</comment>
<evidence type="ECO:0000256" key="2">
    <source>
        <dbReference type="ARBA" id="ARBA00012224"/>
    </source>
</evidence>
<evidence type="ECO:0000256" key="1">
    <source>
        <dbReference type="ARBA" id="ARBA00001933"/>
    </source>
</evidence>
<dbReference type="InterPro" id="IPR015421">
    <property type="entry name" value="PyrdxlP-dep_Trfase_major"/>
</dbReference>
<dbReference type="PROSITE" id="PS51318">
    <property type="entry name" value="TAT"/>
    <property type="match status" value="1"/>
</dbReference>
<evidence type="ECO:0000256" key="5">
    <source>
        <dbReference type="ARBA" id="ARBA00037974"/>
    </source>
</evidence>
<dbReference type="Gene3D" id="3.40.640.10">
    <property type="entry name" value="Type I PLP-dependent aspartate aminotransferase-like (Major domain)"/>
    <property type="match status" value="1"/>
</dbReference>
<dbReference type="EC" id="4.4.1.13" evidence="2"/>
<evidence type="ECO:0000256" key="4">
    <source>
        <dbReference type="ARBA" id="ARBA00023239"/>
    </source>
</evidence>
<feature type="chain" id="PRO_5012178665" description="cysteine-S-conjugate beta-lyase" evidence="6">
    <location>
        <begin position="38"/>
        <end position="430"/>
    </location>
</feature>
<evidence type="ECO:0000313" key="9">
    <source>
        <dbReference type="Proteomes" id="UP000218767"/>
    </source>
</evidence>
<comment type="cofactor">
    <cofactor evidence="1">
        <name>pyridoxal 5'-phosphate</name>
        <dbReference type="ChEBI" id="CHEBI:597326"/>
    </cofactor>
</comment>
<dbReference type="Proteomes" id="UP000218767">
    <property type="component" value="Unassembled WGS sequence"/>
</dbReference>
<evidence type="ECO:0000259" key="7">
    <source>
        <dbReference type="Pfam" id="PF00155"/>
    </source>
</evidence>
<dbReference type="InterPro" id="IPR006311">
    <property type="entry name" value="TAT_signal"/>
</dbReference>
<keyword evidence="6" id="KW-0732">Signal</keyword>
<gene>
    <name evidence="8" type="ORF">COB20_12555</name>
</gene>
<organism evidence="8 9">
    <name type="scientific">SAR86 cluster bacterium</name>
    <dbReference type="NCBI Taxonomy" id="2030880"/>
    <lineage>
        <taxon>Bacteria</taxon>
        <taxon>Pseudomonadati</taxon>
        <taxon>Pseudomonadota</taxon>
        <taxon>Gammaproteobacteria</taxon>
        <taxon>SAR86 cluster</taxon>
    </lineage>
</organism>
<protein>
    <recommendedName>
        <fullName evidence="2">cysteine-S-conjugate beta-lyase</fullName>
        <ecNumber evidence="2">4.4.1.13</ecNumber>
    </recommendedName>
</protein>
<evidence type="ECO:0000256" key="6">
    <source>
        <dbReference type="SAM" id="SignalP"/>
    </source>
</evidence>
<feature type="non-terminal residue" evidence="8">
    <location>
        <position position="430"/>
    </location>
</feature>
<dbReference type="CDD" id="cd00609">
    <property type="entry name" value="AAT_like"/>
    <property type="match status" value="1"/>
</dbReference>